<keyword evidence="3" id="KW-1185">Reference proteome</keyword>
<protein>
    <submittedName>
        <fullName evidence="2">Uncharacterized protein</fullName>
    </submittedName>
</protein>
<evidence type="ECO:0000256" key="1">
    <source>
        <dbReference type="SAM" id="Coils"/>
    </source>
</evidence>
<evidence type="ECO:0000313" key="3">
    <source>
        <dbReference type="Proteomes" id="UP000054776"/>
    </source>
</evidence>
<feature type="non-terminal residue" evidence="2">
    <location>
        <position position="1"/>
    </location>
</feature>
<feature type="coiled-coil region" evidence="1">
    <location>
        <begin position="49"/>
        <end position="83"/>
    </location>
</feature>
<dbReference type="Proteomes" id="UP000054776">
    <property type="component" value="Unassembled WGS sequence"/>
</dbReference>
<sequence>LILLINQKHEESVHYHQELQNAMAAFEAWKEQQAQQQALNRNEEESATVKRFNQQLAEKDATIERLTKNVDEQLNMAIQAKDRATAELAAVRLHSEHLQE</sequence>
<dbReference type="eggNOG" id="KOG4295">
    <property type="taxonomic scope" value="Eukaryota"/>
</dbReference>
<proteinExistence type="predicted"/>
<name>A0A0V0YZX2_TRISP</name>
<feature type="non-terminal residue" evidence="2">
    <location>
        <position position="100"/>
    </location>
</feature>
<dbReference type="AlphaFoldDB" id="A0A0V0YZX2"/>
<dbReference type="EMBL" id="JYDH01003508">
    <property type="protein sequence ID" value="KRY05692.1"/>
    <property type="molecule type" value="Genomic_DNA"/>
</dbReference>
<comment type="caution">
    <text evidence="2">The sequence shown here is derived from an EMBL/GenBank/DDBJ whole genome shotgun (WGS) entry which is preliminary data.</text>
</comment>
<dbReference type="InParanoid" id="A0A0V0YZX2"/>
<gene>
    <name evidence="2" type="ORF">T01_9737</name>
</gene>
<evidence type="ECO:0000313" key="2">
    <source>
        <dbReference type="EMBL" id="KRY05692.1"/>
    </source>
</evidence>
<reference evidence="2 3" key="1">
    <citation type="submission" date="2015-01" db="EMBL/GenBank/DDBJ databases">
        <title>Evolution of Trichinella species and genotypes.</title>
        <authorList>
            <person name="Korhonen P.K."/>
            <person name="Edoardo P."/>
            <person name="Giuseppe L.R."/>
            <person name="Gasser R.B."/>
        </authorList>
    </citation>
    <scope>NUCLEOTIDE SEQUENCE [LARGE SCALE GENOMIC DNA]</scope>
    <source>
        <strain evidence="2">ISS3</strain>
    </source>
</reference>
<dbReference type="STRING" id="6334.A0A0V0YZX2"/>
<keyword evidence="1" id="KW-0175">Coiled coil</keyword>
<accession>A0A0V0YZX2</accession>
<organism evidence="2 3">
    <name type="scientific">Trichinella spiralis</name>
    <name type="common">Trichina worm</name>
    <dbReference type="NCBI Taxonomy" id="6334"/>
    <lineage>
        <taxon>Eukaryota</taxon>
        <taxon>Metazoa</taxon>
        <taxon>Ecdysozoa</taxon>
        <taxon>Nematoda</taxon>
        <taxon>Enoplea</taxon>
        <taxon>Dorylaimia</taxon>
        <taxon>Trichinellida</taxon>
        <taxon>Trichinellidae</taxon>
        <taxon>Trichinella</taxon>
    </lineage>
</organism>
<dbReference type="OrthoDB" id="4473401at2759"/>